<evidence type="ECO:0000256" key="4">
    <source>
        <dbReference type="SAM" id="Coils"/>
    </source>
</evidence>
<gene>
    <name evidence="6" type="ORF">ECPE_LOCUS7293</name>
</gene>
<dbReference type="GO" id="GO:0031032">
    <property type="term" value="P:actomyosin structure organization"/>
    <property type="evidence" value="ECO:0007669"/>
    <property type="project" value="TreeGrafter"/>
</dbReference>
<keyword evidence="4" id="KW-0175">Coiled coil</keyword>
<feature type="coiled-coil region" evidence="4">
    <location>
        <begin position="6"/>
        <end position="305"/>
    </location>
</feature>
<keyword evidence="7" id="KW-1185">Reference proteome</keyword>
<comment type="catalytic activity">
    <reaction evidence="3">
        <text>L-seryl-[protein] + ATP = O-phospho-L-seryl-[protein] + ADP + H(+)</text>
        <dbReference type="Rhea" id="RHEA:17989"/>
        <dbReference type="Rhea" id="RHEA-COMP:9863"/>
        <dbReference type="Rhea" id="RHEA-COMP:11604"/>
        <dbReference type="ChEBI" id="CHEBI:15378"/>
        <dbReference type="ChEBI" id="CHEBI:29999"/>
        <dbReference type="ChEBI" id="CHEBI:30616"/>
        <dbReference type="ChEBI" id="CHEBI:83421"/>
        <dbReference type="ChEBI" id="CHEBI:456216"/>
        <dbReference type="EC" id="2.7.11.1"/>
    </reaction>
</comment>
<dbReference type="GO" id="GO:0005737">
    <property type="term" value="C:cytoplasm"/>
    <property type="evidence" value="ECO:0007669"/>
    <property type="project" value="TreeGrafter"/>
</dbReference>
<dbReference type="PANTHER" id="PTHR22988:SF71">
    <property type="entry name" value="CITRON RHO-INTERACTING KINASE"/>
    <property type="match status" value="1"/>
</dbReference>
<evidence type="ECO:0000256" key="1">
    <source>
        <dbReference type="ARBA" id="ARBA00022553"/>
    </source>
</evidence>
<keyword evidence="1" id="KW-0597">Phosphoprotein</keyword>
<reference evidence="6 7" key="2">
    <citation type="submission" date="2018-11" db="EMBL/GenBank/DDBJ databases">
        <authorList>
            <consortium name="Pathogen Informatics"/>
        </authorList>
    </citation>
    <scope>NUCLEOTIDE SEQUENCE [LARGE SCALE GENOMIC DNA]</scope>
    <source>
        <strain evidence="6 7">Egypt</strain>
    </source>
</reference>
<evidence type="ECO:0000256" key="2">
    <source>
        <dbReference type="ARBA" id="ARBA00047899"/>
    </source>
</evidence>
<dbReference type="InterPro" id="IPR011993">
    <property type="entry name" value="PH-like_dom_sf"/>
</dbReference>
<dbReference type="OrthoDB" id="2156623at2759"/>
<name>A0A183AK08_9TREM</name>
<dbReference type="WBParaSite" id="ECPE_0000730901-mRNA-1">
    <property type="protein sequence ID" value="ECPE_0000730901-mRNA-1"/>
    <property type="gene ID" value="ECPE_0000730901"/>
</dbReference>
<evidence type="ECO:0000313" key="8">
    <source>
        <dbReference type="WBParaSite" id="ECPE_0000730901-mRNA-1"/>
    </source>
</evidence>
<dbReference type="Proteomes" id="UP000272942">
    <property type="component" value="Unassembled WGS sequence"/>
</dbReference>
<dbReference type="GO" id="GO:0005856">
    <property type="term" value="C:cytoskeleton"/>
    <property type="evidence" value="ECO:0007669"/>
    <property type="project" value="TreeGrafter"/>
</dbReference>
<organism evidence="8">
    <name type="scientific">Echinostoma caproni</name>
    <dbReference type="NCBI Taxonomy" id="27848"/>
    <lineage>
        <taxon>Eukaryota</taxon>
        <taxon>Metazoa</taxon>
        <taxon>Spiralia</taxon>
        <taxon>Lophotrochozoa</taxon>
        <taxon>Platyhelminthes</taxon>
        <taxon>Trematoda</taxon>
        <taxon>Digenea</taxon>
        <taxon>Plagiorchiida</taxon>
        <taxon>Echinostomata</taxon>
        <taxon>Echinostomatoidea</taxon>
        <taxon>Echinostomatidae</taxon>
        <taxon>Echinostoma</taxon>
    </lineage>
</organism>
<dbReference type="GO" id="GO:0004674">
    <property type="term" value="F:protein serine/threonine kinase activity"/>
    <property type="evidence" value="ECO:0007669"/>
    <property type="project" value="UniProtKB-EC"/>
</dbReference>
<evidence type="ECO:0000313" key="7">
    <source>
        <dbReference type="Proteomes" id="UP000272942"/>
    </source>
</evidence>
<feature type="coiled-coil region" evidence="4">
    <location>
        <begin position="346"/>
        <end position="398"/>
    </location>
</feature>
<protein>
    <submittedName>
        <fullName evidence="8">TPR_MLP1_2 domain-containing protein</fullName>
    </submittedName>
</protein>
<dbReference type="Gene3D" id="2.30.29.30">
    <property type="entry name" value="Pleckstrin-homology domain (PH domain)/Phosphotyrosine-binding domain (PTB)"/>
    <property type="match status" value="1"/>
</dbReference>
<comment type="catalytic activity">
    <reaction evidence="2">
        <text>L-threonyl-[protein] + ATP = O-phospho-L-threonyl-[protein] + ADP + H(+)</text>
        <dbReference type="Rhea" id="RHEA:46608"/>
        <dbReference type="Rhea" id="RHEA-COMP:11060"/>
        <dbReference type="Rhea" id="RHEA-COMP:11605"/>
        <dbReference type="ChEBI" id="CHEBI:15378"/>
        <dbReference type="ChEBI" id="CHEBI:30013"/>
        <dbReference type="ChEBI" id="CHEBI:30616"/>
        <dbReference type="ChEBI" id="CHEBI:61977"/>
        <dbReference type="ChEBI" id="CHEBI:456216"/>
        <dbReference type="EC" id="2.7.11.1"/>
    </reaction>
</comment>
<evidence type="ECO:0000256" key="3">
    <source>
        <dbReference type="ARBA" id="ARBA00048679"/>
    </source>
</evidence>
<feature type="compositionally biased region" description="Polar residues" evidence="5">
    <location>
        <begin position="783"/>
        <end position="803"/>
    </location>
</feature>
<proteinExistence type="predicted"/>
<dbReference type="AlphaFoldDB" id="A0A183AK08"/>
<dbReference type="InterPro" id="IPR050839">
    <property type="entry name" value="Rho-assoc_Ser/Thr_Kinase"/>
</dbReference>
<reference evidence="8" key="1">
    <citation type="submission" date="2016-06" db="UniProtKB">
        <authorList>
            <consortium name="WormBaseParasite"/>
        </authorList>
    </citation>
    <scope>IDENTIFICATION</scope>
</reference>
<dbReference type="PANTHER" id="PTHR22988">
    <property type="entry name" value="MYOTONIC DYSTROPHY S/T KINASE-RELATED"/>
    <property type="match status" value="1"/>
</dbReference>
<dbReference type="EMBL" id="UZAN01044402">
    <property type="protein sequence ID" value="VDP80699.1"/>
    <property type="molecule type" value="Genomic_DNA"/>
</dbReference>
<feature type="region of interest" description="Disordered" evidence="5">
    <location>
        <begin position="764"/>
        <end position="803"/>
    </location>
</feature>
<dbReference type="CDD" id="cd20813">
    <property type="entry name" value="C1_ROCK"/>
    <property type="match status" value="1"/>
</dbReference>
<sequence length="803" mass="90411">MNGVALKDAQRRLAESNSELTEAKINKSDMEKTISDLRARLSTAQEARDQLNENLTQLKAQLQQTADSFEAERRKLRAYEEEKVGLSDQIEQLQGQLQKLQVQLDEQRKLSETIQKSVPSEQFSAQQERIRSLEAEVTGLQTENREARQKATLLASEASNLRRNYQDQVNELNDQLSVAQNFCRSYKTQMEDDQKSLAAAKQREQSLLEEVEKVKQNLEAAIQARRLIEDTMVVRESELAGAKVELRSLEEAFENFRKQIGTELNRLQALHDQRVNELNEVSAQLDEMRNRCSVEQENNERLTEQVCKLQKEKEVQQRNMDVIVNKFYQEMEHRIAPAEGRSRARKKQDNEAYQLLERNYKKLESTSQRSIADLRRTIDQYKRDLAERTNTIAILTEDCRAKDAELAQINALVTQLYARLDQTAPTQSTPVKRNESLNSHTGAAGDNSGTFVRVSSTGSFTGNPNSPIPQEMTVSTDFGDPSRSDILSTVLEQIVDLDGKGRARNKQTWLPKYAVLKPFVLAFYVSRADKELGAGPVEEIPLCRLLHFRKATTLDLIHSKAEEVARTLQLFYKKEETPVIPANGDNPGVDLNSTIASNRTSVGVHNGPGDSHIRWLDHTFQPMRFRVGQTLCDVCHRPCSDLLNPPPALECIKCRTRIHLEHVDKHQKFASCHNATQVRYVRMPNTQELETWLHHLNELGKCLRELQLNPEKLLESGLAGLAAAAGGVAHIGTISAATPLYRSMRAGSMGAAIVNSLVPMRSDSKASTARSSFKGRRSRHGLSPSTKSPTRSLSPDLSTSSGK</sequence>
<evidence type="ECO:0000313" key="6">
    <source>
        <dbReference type="EMBL" id="VDP80699.1"/>
    </source>
</evidence>
<evidence type="ECO:0000256" key="5">
    <source>
        <dbReference type="SAM" id="MobiDB-lite"/>
    </source>
</evidence>
<accession>A0A183AK08</accession>
<dbReference type="Gene3D" id="3.30.60.20">
    <property type="match status" value="1"/>
</dbReference>
<feature type="region of interest" description="Disordered" evidence="5">
    <location>
        <begin position="424"/>
        <end position="448"/>
    </location>
</feature>